<dbReference type="PANTHER" id="PTHR42281">
    <property type="match status" value="1"/>
</dbReference>
<dbReference type="PANTHER" id="PTHR42281:SF1">
    <property type="entry name" value="ACETYL-COA DECARBONYLASE_SYNTHASE COMPLEX SUBUNIT BETA 1"/>
    <property type="match status" value="1"/>
</dbReference>
<proteinExistence type="predicted"/>
<gene>
    <name evidence="2" type="ORF">IAA63_08670</name>
</gene>
<feature type="domain" description="CO dehydrogenase/acetyl-CoA synthase complex beta subunit C-terminal" evidence="1">
    <location>
        <begin position="1"/>
        <end position="74"/>
    </location>
</feature>
<dbReference type="InterPro" id="IPR011254">
    <property type="entry name" value="Prismane-like_sf"/>
</dbReference>
<dbReference type="AlphaFoldDB" id="A0A9D1NVF7"/>
<evidence type="ECO:0000313" key="2">
    <source>
        <dbReference type="EMBL" id="HIV13193.1"/>
    </source>
</evidence>
<dbReference type="GO" id="GO:0043885">
    <property type="term" value="F:anaerobic carbon-monoxide dehydrogenase activity"/>
    <property type="evidence" value="ECO:0007669"/>
    <property type="project" value="InterPro"/>
</dbReference>
<accession>A0A9D1NVF7</accession>
<organism evidence="2 3">
    <name type="scientific">Candidatus Pullilachnospira stercoravium</name>
    <dbReference type="NCBI Taxonomy" id="2840913"/>
    <lineage>
        <taxon>Bacteria</taxon>
        <taxon>Bacillati</taxon>
        <taxon>Bacillota</taxon>
        <taxon>Clostridia</taxon>
        <taxon>Lachnospirales</taxon>
        <taxon>Lachnospiraceae</taxon>
        <taxon>Lachnospiraceae incertae sedis</taxon>
        <taxon>Candidatus Pullilachnospira</taxon>
    </lineage>
</organism>
<dbReference type="Gene3D" id="3.40.1470.10">
    <property type="entry name" value="Bifunctional carbon monoxide dehydrogenase/acetyl-coa synthase(codh/acs), Chain M, domain 5"/>
    <property type="match status" value="1"/>
</dbReference>
<reference evidence="2" key="1">
    <citation type="submission" date="2020-10" db="EMBL/GenBank/DDBJ databases">
        <authorList>
            <person name="Gilroy R."/>
        </authorList>
    </citation>
    <scope>NUCLEOTIDE SEQUENCE</scope>
    <source>
        <strain evidence="2">ChiBcec2-4451</strain>
    </source>
</reference>
<dbReference type="GO" id="GO:0006084">
    <property type="term" value="P:acetyl-CoA metabolic process"/>
    <property type="evidence" value="ECO:0007669"/>
    <property type="project" value="InterPro"/>
</dbReference>
<dbReference type="Proteomes" id="UP000886723">
    <property type="component" value="Unassembled WGS sequence"/>
</dbReference>
<dbReference type="InterPro" id="IPR045822">
    <property type="entry name" value="ACS_CODH_B_C"/>
</dbReference>
<comment type="caution">
    <text evidence="2">The sequence shown here is derived from an EMBL/GenBank/DDBJ whole genome shotgun (WGS) entry which is preliminary data.</text>
</comment>
<feature type="non-terminal residue" evidence="2">
    <location>
        <position position="1"/>
    </location>
</feature>
<dbReference type="SUPFAM" id="SSF56821">
    <property type="entry name" value="Prismane protein-like"/>
    <property type="match status" value="1"/>
</dbReference>
<dbReference type="EMBL" id="DVON01000183">
    <property type="protein sequence ID" value="HIV13193.1"/>
    <property type="molecule type" value="Genomic_DNA"/>
</dbReference>
<protein>
    <submittedName>
        <fullName evidence="2">CO dehydrogenase/CO-methylating acetyl-CoA synthase complex subunit beta</fullName>
    </submittedName>
</protein>
<dbReference type="Pfam" id="PF19436">
    <property type="entry name" value="ACS_CODH_B_C"/>
    <property type="match status" value="1"/>
</dbReference>
<name>A0A9D1NVF7_9FIRM</name>
<dbReference type="InterPro" id="IPR004461">
    <property type="entry name" value="CO_DH/Ac-CoA_synth_bsu"/>
</dbReference>
<evidence type="ECO:0000259" key="1">
    <source>
        <dbReference type="Pfam" id="PF19436"/>
    </source>
</evidence>
<reference evidence="2" key="2">
    <citation type="journal article" date="2021" name="PeerJ">
        <title>Extensive microbial diversity within the chicken gut microbiome revealed by metagenomics and culture.</title>
        <authorList>
            <person name="Gilroy R."/>
            <person name="Ravi A."/>
            <person name="Getino M."/>
            <person name="Pursley I."/>
            <person name="Horton D.L."/>
            <person name="Alikhan N.F."/>
            <person name="Baker D."/>
            <person name="Gharbi K."/>
            <person name="Hall N."/>
            <person name="Watson M."/>
            <person name="Adriaenssens E.M."/>
            <person name="Foster-Nyarko E."/>
            <person name="Jarju S."/>
            <person name="Secka A."/>
            <person name="Antonio M."/>
            <person name="Oren A."/>
            <person name="Chaudhuri R.R."/>
            <person name="La Ragione R."/>
            <person name="Hildebrand F."/>
            <person name="Pallen M.J."/>
        </authorList>
    </citation>
    <scope>NUCLEOTIDE SEQUENCE</scope>
    <source>
        <strain evidence="2">ChiBcec2-4451</strain>
    </source>
</reference>
<evidence type="ECO:0000313" key="3">
    <source>
        <dbReference type="Proteomes" id="UP000886723"/>
    </source>
</evidence>
<sequence length="74" mass="8303">KFMKAEGGVARIVWMPKELKETVAERLNQTAKELYGIDNFTDMIGDETNATDPETLVEFLTEKGHPALGMDPMM</sequence>